<proteinExistence type="predicted"/>
<accession>A0A6U6PV07</accession>
<reference evidence="1" key="1">
    <citation type="submission" date="2021-01" db="EMBL/GenBank/DDBJ databases">
        <authorList>
            <person name="Corre E."/>
            <person name="Pelletier E."/>
            <person name="Niang G."/>
            <person name="Scheremetjew M."/>
            <person name="Finn R."/>
            <person name="Kale V."/>
            <person name="Holt S."/>
            <person name="Cochrane G."/>
            <person name="Meng A."/>
            <person name="Brown T."/>
            <person name="Cohen L."/>
        </authorList>
    </citation>
    <scope>NUCLEOTIDE SEQUENCE</scope>
    <source>
        <strain evidence="1">RCC3387</strain>
    </source>
</reference>
<organism evidence="1">
    <name type="scientific">Zooxanthella nutricula</name>
    <dbReference type="NCBI Taxonomy" id="1333877"/>
    <lineage>
        <taxon>Eukaryota</taxon>
        <taxon>Sar</taxon>
        <taxon>Alveolata</taxon>
        <taxon>Dinophyceae</taxon>
        <taxon>Peridiniales</taxon>
        <taxon>Peridiniales incertae sedis</taxon>
        <taxon>Zooxanthella</taxon>
    </lineage>
</organism>
<protein>
    <submittedName>
        <fullName evidence="1">Uncharacterized protein</fullName>
    </submittedName>
</protein>
<sequence length="201" mass="22185">MALDPTGLGTNSSKPLLVAQSRRAGMRRLPRSCAGLVLAASGLFLQGCSTVQGVEERHYRRDDAKLHTKAEYYAQGSLTAEREWKATPSEERVADDDVARTLASFKSAYPGDFVARWREARVATQLRGAQGSNTPLYTIAEFRAEHQNKWPEQWTRAKEAPCAECCAGLAQAECECDARRLACVWTRDSTTNTTACVRAAR</sequence>
<evidence type="ECO:0000313" key="1">
    <source>
        <dbReference type="EMBL" id="CAD9608821.1"/>
    </source>
</evidence>
<dbReference type="AlphaFoldDB" id="A0A6U6PV07"/>
<dbReference type="EMBL" id="HBGW01063502">
    <property type="protein sequence ID" value="CAD9608821.1"/>
    <property type="molecule type" value="Transcribed_RNA"/>
</dbReference>
<name>A0A6U6PV07_9DINO</name>
<gene>
    <name evidence="1" type="ORF">BRAN1462_LOCUS40507</name>
</gene>